<dbReference type="PRINTS" id="PR00146">
    <property type="entry name" value="DHPICSNTHASE"/>
</dbReference>
<evidence type="ECO:0000256" key="2">
    <source>
        <dbReference type="ARBA" id="ARBA00023270"/>
    </source>
</evidence>
<protein>
    <submittedName>
        <fullName evidence="4">Dihydrodipicolinate synthase family protein</fullName>
    </submittedName>
</protein>
<evidence type="ECO:0000256" key="1">
    <source>
        <dbReference type="ARBA" id="ARBA00023239"/>
    </source>
</evidence>
<dbReference type="Gene3D" id="3.20.20.70">
    <property type="entry name" value="Aldolase class I"/>
    <property type="match status" value="1"/>
</dbReference>
<dbReference type="SUPFAM" id="SSF51569">
    <property type="entry name" value="Aldolase"/>
    <property type="match status" value="1"/>
</dbReference>
<dbReference type="PANTHER" id="PTHR42849:SF1">
    <property type="entry name" value="N-ACETYLNEURAMINATE LYASE"/>
    <property type="match status" value="1"/>
</dbReference>
<sequence length="319" mass="33536">MQCDSRSLRGVIPALVTPIDGEGDVDKRSLERLIRFQLDAGVHGIFVGGSSGEVALLDSVQRGNLVKTAVGMVAGAVPVLVGAVDTGTRRVIEHARKAVALGADAVVVTAPFYVRPNPREIVEHFRLVQAALGHPVVAYDIPSAVGSRLTPDIVEELAASKLVVGLKDSSGDLVTFREILRRTRRLNGFPVLSGSELLADVAIELGAHGLVPGLANVDPDGYVRLFQAASHGDRAKARAEQDRLAKLFEIISVADLGRIGFTAGALGAFKAALVLRGIISNGVTNVPLSSLVDRELAEVATILHETGLAPDIPLQVEVA</sequence>
<dbReference type="EMBL" id="CP089983">
    <property type="protein sequence ID" value="WXB08407.1"/>
    <property type="molecule type" value="Genomic_DNA"/>
</dbReference>
<dbReference type="InterPro" id="IPR020625">
    <property type="entry name" value="Schiff_base-form_aldolases_AS"/>
</dbReference>
<dbReference type="PIRSF" id="PIRSF001365">
    <property type="entry name" value="DHDPS"/>
    <property type="match status" value="1"/>
</dbReference>
<keyword evidence="5" id="KW-1185">Reference proteome</keyword>
<keyword evidence="2" id="KW-0704">Schiff base</keyword>
<dbReference type="RefSeq" id="WP_394838082.1">
    <property type="nucleotide sequence ID" value="NZ_CP089929.1"/>
</dbReference>
<evidence type="ECO:0000313" key="5">
    <source>
        <dbReference type="Proteomes" id="UP001374803"/>
    </source>
</evidence>
<evidence type="ECO:0000256" key="3">
    <source>
        <dbReference type="PIRNR" id="PIRNR001365"/>
    </source>
</evidence>
<dbReference type="PROSITE" id="PS00666">
    <property type="entry name" value="DHDPS_2"/>
    <property type="match status" value="1"/>
</dbReference>
<reference evidence="4" key="1">
    <citation type="submission" date="2021-12" db="EMBL/GenBank/DDBJ databases">
        <title>Discovery of the Pendulisporaceae a myxobacterial family with distinct sporulation behavior and unique specialized metabolism.</title>
        <authorList>
            <person name="Garcia R."/>
            <person name="Popoff A."/>
            <person name="Bader C.D."/>
            <person name="Loehr J."/>
            <person name="Walesch S."/>
            <person name="Walt C."/>
            <person name="Boldt J."/>
            <person name="Bunk B."/>
            <person name="Haeckl F.J.F.P.J."/>
            <person name="Gunesch A.P."/>
            <person name="Birkelbach J."/>
            <person name="Nuebel U."/>
            <person name="Pietschmann T."/>
            <person name="Bach T."/>
            <person name="Mueller R."/>
        </authorList>
    </citation>
    <scope>NUCLEOTIDE SEQUENCE</scope>
    <source>
        <strain evidence="4">MSr11367</strain>
    </source>
</reference>
<accession>A0ABZ2LBW5</accession>
<dbReference type="InterPro" id="IPR013785">
    <property type="entry name" value="Aldolase_TIM"/>
</dbReference>
<dbReference type="PANTHER" id="PTHR42849">
    <property type="entry name" value="N-ACETYLNEURAMINATE LYASE"/>
    <property type="match status" value="1"/>
</dbReference>
<keyword evidence="1 3" id="KW-0456">Lyase</keyword>
<proteinExistence type="inferred from homology"/>
<dbReference type="InterPro" id="IPR002220">
    <property type="entry name" value="DapA-like"/>
</dbReference>
<comment type="similarity">
    <text evidence="3">Belongs to the DapA family.</text>
</comment>
<dbReference type="Pfam" id="PF00701">
    <property type="entry name" value="DHDPS"/>
    <property type="match status" value="1"/>
</dbReference>
<dbReference type="CDD" id="cd00408">
    <property type="entry name" value="DHDPS-like"/>
    <property type="match status" value="1"/>
</dbReference>
<dbReference type="SMART" id="SM01130">
    <property type="entry name" value="DHDPS"/>
    <property type="match status" value="1"/>
</dbReference>
<dbReference type="Proteomes" id="UP001374803">
    <property type="component" value="Chromosome"/>
</dbReference>
<gene>
    <name evidence="4" type="ORF">LVJ94_14315</name>
</gene>
<organism evidence="4 5">
    <name type="scientific">Pendulispora rubella</name>
    <dbReference type="NCBI Taxonomy" id="2741070"/>
    <lineage>
        <taxon>Bacteria</taxon>
        <taxon>Pseudomonadati</taxon>
        <taxon>Myxococcota</taxon>
        <taxon>Myxococcia</taxon>
        <taxon>Myxococcales</taxon>
        <taxon>Sorangiineae</taxon>
        <taxon>Pendulisporaceae</taxon>
        <taxon>Pendulispora</taxon>
    </lineage>
</organism>
<name>A0ABZ2LBW5_9BACT</name>
<evidence type="ECO:0000313" key="4">
    <source>
        <dbReference type="EMBL" id="WXB08407.1"/>
    </source>
</evidence>